<dbReference type="Proteomes" id="UP000467700">
    <property type="component" value="Unassembled WGS sequence"/>
</dbReference>
<dbReference type="AlphaFoldDB" id="A0A8S0VX96"/>
<dbReference type="EMBL" id="CACVBS010000029">
    <property type="protein sequence ID" value="CAA7260391.1"/>
    <property type="molecule type" value="Genomic_DNA"/>
</dbReference>
<keyword evidence="2" id="KW-1133">Transmembrane helix</keyword>
<keyword evidence="4" id="KW-1185">Reference proteome</keyword>
<protein>
    <submittedName>
        <fullName evidence="3">Uncharacterized protein</fullName>
    </submittedName>
</protein>
<name>A0A8S0VX96_CYCAE</name>
<organism evidence="3 4">
    <name type="scientific">Cyclocybe aegerita</name>
    <name type="common">Black poplar mushroom</name>
    <name type="synonym">Agrocybe aegerita</name>
    <dbReference type="NCBI Taxonomy" id="1973307"/>
    <lineage>
        <taxon>Eukaryota</taxon>
        <taxon>Fungi</taxon>
        <taxon>Dikarya</taxon>
        <taxon>Basidiomycota</taxon>
        <taxon>Agaricomycotina</taxon>
        <taxon>Agaricomycetes</taxon>
        <taxon>Agaricomycetidae</taxon>
        <taxon>Agaricales</taxon>
        <taxon>Agaricineae</taxon>
        <taxon>Bolbitiaceae</taxon>
        <taxon>Cyclocybe</taxon>
    </lineage>
</organism>
<evidence type="ECO:0000256" key="1">
    <source>
        <dbReference type="SAM" id="MobiDB-lite"/>
    </source>
</evidence>
<reference evidence="3 4" key="1">
    <citation type="submission" date="2020-01" db="EMBL/GenBank/DDBJ databases">
        <authorList>
            <person name="Gupta K D."/>
        </authorList>
    </citation>
    <scope>NUCLEOTIDE SEQUENCE [LARGE SCALE GENOMIC DNA]</scope>
</reference>
<evidence type="ECO:0000256" key="2">
    <source>
        <dbReference type="SAM" id="Phobius"/>
    </source>
</evidence>
<accession>A0A8S0VX96</accession>
<comment type="caution">
    <text evidence="3">The sequence shown here is derived from an EMBL/GenBank/DDBJ whole genome shotgun (WGS) entry which is preliminary data.</text>
</comment>
<gene>
    <name evidence="3" type="ORF">AAE3_LOCUS2572</name>
</gene>
<feature type="region of interest" description="Disordered" evidence="1">
    <location>
        <begin position="1"/>
        <end position="22"/>
    </location>
</feature>
<feature type="compositionally biased region" description="Polar residues" evidence="1">
    <location>
        <begin position="477"/>
        <end position="487"/>
    </location>
</feature>
<feature type="transmembrane region" description="Helical" evidence="2">
    <location>
        <begin position="66"/>
        <end position="90"/>
    </location>
</feature>
<feature type="region of interest" description="Disordered" evidence="1">
    <location>
        <begin position="463"/>
        <end position="487"/>
    </location>
</feature>
<keyword evidence="2" id="KW-0812">Transmembrane</keyword>
<proteinExistence type="predicted"/>
<sequence>MSAPNDTKSPQGPQAPNMFDAQSTQQLPSYNPYYSQQYPQVQPYPVGQGHTLVASRPSPARRFLRALAFAVFTWVLLGLFTRTFVGMVHWRHKHHHHHPSNREGDDWPPIRFPPDIELDQCVSKTGWTESDKSWHSFPYSSETSFDLPVDATTLSLLAQGPASAGEATIVTSPDQEEGIVTYRVIVHYYREYIRDAADVCSFNRQNGEKGVGIFNPEWPYKRRQREEFLFFETFVILPEPKDDTRLFINNFVTDVPNTRQRVGDLFSKVLFDKILLHGSNMPIEVASLAATSGTIKTSNGPIKGVFNTTRSLKLITSNSPIEAHVGLTDDKDGSSPELVADTSNSRLDLTISLLTESESGTGGVYTVNGHTNNSPLRISFPTAPVESRLALTATTNNSPATVELHPTYEGTVSISTSSWFAAEFRWDGDVEDPSGKGRHRLVDASSRRRGVFEGAIHWVDGSGRKRDPATDGRVAVHSSNSPVRVHV</sequence>
<evidence type="ECO:0000313" key="3">
    <source>
        <dbReference type="EMBL" id="CAA7260391.1"/>
    </source>
</evidence>
<keyword evidence="2" id="KW-0472">Membrane</keyword>
<evidence type="ECO:0000313" key="4">
    <source>
        <dbReference type="Proteomes" id="UP000467700"/>
    </source>
</evidence>
<dbReference type="OrthoDB" id="5570013at2759"/>